<evidence type="ECO:0000259" key="6">
    <source>
        <dbReference type="Pfam" id="PF10412"/>
    </source>
</evidence>
<keyword evidence="7" id="KW-0614">Plasmid</keyword>
<keyword evidence="3" id="KW-0812">Transmembrane</keyword>
<comment type="subcellular location">
    <subcellularLocation>
        <location evidence="1">Cell membrane</location>
        <topology evidence="1">Multi-pass membrane protein</topology>
    </subcellularLocation>
</comment>
<dbReference type="PANTHER" id="PTHR37937:SF1">
    <property type="entry name" value="CONJUGATIVE TRANSFER: DNA TRANSPORT"/>
    <property type="match status" value="1"/>
</dbReference>
<proteinExistence type="predicted"/>
<dbReference type="AlphaFoldDB" id="E0ULT5"/>
<dbReference type="InterPro" id="IPR027417">
    <property type="entry name" value="P-loop_NTPase"/>
</dbReference>
<dbReference type="InterPro" id="IPR019476">
    <property type="entry name" value="T4SS_TraD_DNA-bd"/>
</dbReference>
<evidence type="ECO:0000256" key="3">
    <source>
        <dbReference type="ARBA" id="ARBA00022692"/>
    </source>
</evidence>
<protein>
    <submittedName>
        <fullName evidence="7">TRAG family protein</fullName>
    </submittedName>
</protein>
<dbReference type="Proteomes" id="UP000008206">
    <property type="component" value="Plasmid Cy782201"/>
</dbReference>
<organism evidence="7 8">
    <name type="scientific">Gloeothece verrucosa (strain PCC 7822)</name>
    <name type="common">Cyanothece sp. (strain PCC 7822)</name>
    <dbReference type="NCBI Taxonomy" id="497965"/>
    <lineage>
        <taxon>Bacteria</taxon>
        <taxon>Bacillati</taxon>
        <taxon>Cyanobacteriota</taxon>
        <taxon>Cyanophyceae</taxon>
        <taxon>Oscillatoriophycideae</taxon>
        <taxon>Chroococcales</taxon>
        <taxon>Aphanothecaceae</taxon>
        <taxon>Gloeothece</taxon>
        <taxon>Gloeothece verrucosa</taxon>
    </lineage>
</organism>
<geneLocation type="plasmid" evidence="7 8">
    <name>Cy782201</name>
</geneLocation>
<dbReference type="GO" id="GO:0005886">
    <property type="term" value="C:plasma membrane"/>
    <property type="evidence" value="ECO:0007669"/>
    <property type="project" value="UniProtKB-SubCell"/>
</dbReference>
<gene>
    <name evidence="7" type="ordered locus">Cyan7822_6073</name>
</gene>
<dbReference type="HOGENOM" id="CLU_026359_0_0_3"/>
<evidence type="ECO:0000256" key="5">
    <source>
        <dbReference type="ARBA" id="ARBA00023136"/>
    </source>
</evidence>
<evidence type="ECO:0000256" key="4">
    <source>
        <dbReference type="ARBA" id="ARBA00022989"/>
    </source>
</evidence>
<accession>E0ULT5</accession>
<reference evidence="8" key="1">
    <citation type="journal article" date="2011" name="MBio">
        <title>Novel metabolic attributes of the genus Cyanothece, comprising a group of unicellular nitrogen-fixing Cyanobacteria.</title>
        <authorList>
            <person name="Bandyopadhyay A."/>
            <person name="Elvitigala T."/>
            <person name="Welsh E."/>
            <person name="Stockel J."/>
            <person name="Liberton M."/>
            <person name="Min H."/>
            <person name="Sherman L.A."/>
            <person name="Pakrasi H.B."/>
        </authorList>
    </citation>
    <scope>NUCLEOTIDE SEQUENCE [LARGE SCALE GENOMIC DNA]</scope>
    <source>
        <strain evidence="8">PCC 7822</strain>
        <plasmid evidence="8">Cy782201</plasmid>
    </source>
</reference>
<dbReference type="SUPFAM" id="SSF52540">
    <property type="entry name" value="P-loop containing nucleoside triphosphate hydrolases"/>
    <property type="match status" value="1"/>
</dbReference>
<sequence>MSSQVESVPHNPSIVSIDFGRLLGKYATPEGALMLGLLVVSLLLTKLGGSSAKLTSGRFCGRKELCRATATALKQIEEKKCQPVTLWAGTPKYWLGGKLKGLSAFIQTLLGSSPTVWFPHAERGILVIGAPGSGKTASVIDRAIESAMRQGHSILVYDKKGDQVRLHAALATRYGYSVEVFAPGYSYSGVINPLDFVTGPEDTTMAGEIGKIFTSSSRTGESKGNEFFETAGEMLARGLVQLAKASNYRDLAQVYAFIQLPNFVERIYHSIYRPDKHPLKMNPWIAPSFSQLMSSKDAEKTVAGIKATAEMVYSAFIQRDLLRAFIGKSTIPIKLKEKQILFFQLDDERRTVLAPLIAAALHLCIVSNLSQKRTNPFCYFLDEFPSIGRLPRTVNYVNEYRSNGGVPVLGIQSLEQLYDTYGERQGKAIASALSTHVLFYPGDYNTAEQYSKRYGETEVVIRSRSTGNSYGGSQTSRSTNWSEQIHKKPLLSPDEILRFPQGECVITSPAYGSGKEALFPYKLKIPIEQREFKRASESEALWDSVIRPQLEQRAFNWAKLQELDEENLHLEITKRIEEAFRMLPMPGELADGVVDKNNSDYKEQMKKIVAQTLKKLPIDLSRLAA</sequence>
<keyword evidence="2" id="KW-1003">Cell membrane</keyword>
<dbReference type="Gene3D" id="3.40.50.300">
    <property type="entry name" value="P-loop containing nucleotide triphosphate hydrolases"/>
    <property type="match status" value="2"/>
</dbReference>
<evidence type="ECO:0000313" key="7">
    <source>
        <dbReference type="EMBL" id="ADN17915.1"/>
    </source>
</evidence>
<keyword evidence="4" id="KW-1133">Transmembrane helix</keyword>
<evidence type="ECO:0000313" key="8">
    <source>
        <dbReference type="Proteomes" id="UP000008206"/>
    </source>
</evidence>
<dbReference type="CDD" id="cd01127">
    <property type="entry name" value="TrwB_TraG_TraD_VirD4"/>
    <property type="match status" value="1"/>
</dbReference>
<keyword evidence="5" id="KW-0472">Membrane</keyword>
<name>E0ULT5_GLOV7</name>
<dbReference type="EMBL" id="CP002199">
    <property type="protein sequence ID" value="ADN17915.1"/>
    <property type="molecule type" value="Genomic_DNA"/>
</dbReference>
<evidence type="ECO:0000256" key="1">
    <source>
        <dbReference type="ARBA" id="ARBA00004651"/>
    </source>
</evidence>
<dbReference type="PANTHER" id="PTHR37937">
    <property type="entry name" value="CONJUGATIVE TRANSFER: DNA TRANSPORT"/>
    <property type="match status" value="1"/>
</dbReference>
<evidence type="ECO:0000256" key="2">
    <source>
        <dbReference type="ARBA" id="ARBA00022475"/>
    </source>
</evidence>
<dbReference type="InterPro" id="IPR051539">
    <property type="entry name" value="T4SS-coupling_protein"/>
</dbReference>
<feature type="domain" description="Type IV secretion system coupling protein TraD DNA-binding" evidence="6">
    <location>
        <begin position="122"/>
        <end position="509"/>
    </location>
</feature>
<keyword evidence="8" id="KW-1185">Reference proteome</keyword>
<dbReference type="Pfam" id="PF10412">
    <property type="entry name" value="TrwB_AAD_bind"/>
    <property type="match status" value="1"/>
</dbReference>
<dbReference type="RefSeq" id="WP_013334665.1">
    <property type="nucleotide sequence ID" value="NC_014533.1"/>
</dbReference>
<dbReference type="KEGG" id="cyj:Cyan7822_6073"/>